<evidence type="ECO:0000256" key="1">
    <source>
        <dbReference type="SAM" id="MobiDB-lite"/>
    </source>
</evidence>
<reference evidence="2 3" key="1">
    <citation type="submission" date="2017-06" db="EMBL/GenBank/DDBJ databases">
        <authorList>
            <person name="Kim H.J."/>
            <person name="Triplett B.A."/>
        </authorList>
    </citation>
    <scope>NUCLEOTIDE SEQUENCE [LARGE SCALE GENOMIC DNA]</scope>
    <source>
        <strain evidence="2 3">DSM 29052</strain>
    </source>
</reference>
<evidence type="ECO:0000313" key="3">
    <source>
        <dbReference type="Proteomes" id="UP000198417"/>
    </source>
</evidence>
<name>A0A238YLL4_9RHOB</name>
<dbReference type="Proteomes" id="UP000198417">
    <property type="component" value="Unassembled WGS sequence"/>
</dbReference>
<dbReference type="AlphaFoldDB" id="A0A238YLL4"/>
<sequence length="61" mass="6754">MSNLTNLNKARKDRKRDAEKRDANMHSAKFGRSAADKQALLAKMSKAAKALDGHKIDDKDA</sequence>
<proteinExistence type="predicted"/>
<keyword evidence="3" id="KW-1185">Reference proteome</keyword>
<accession>A0A238YLL4</accession>
<dbReference type="InterPro" id="IPR025227">
    <property type="entry name" value="DUF4169"/>
</dbReference>
<evidence type="ECO:0000313" key="2">
    <source>
        <dbReference type="EMBL" id="SNR71309.1"/>
    </source>
</evidence>
<gene>
    <name evidence="2" type="ORF">SAMN06265370_11784</name>
</gene>
<protein>
    <recommendedName>
        <fullName evidence="4">DUF4169 domain-containing protein</fullName>
    </recommendedName>
</protein>
<dbReference type="RefSeq" id="WP_089272581.1">
    <property type="nucleotide sequence ID" value="NZ_FZNN01000017.1"/>
</dbReference>
<feature type="region of interest" description="Disordered" evidence="1">
    <location>
        <begin position="1"/>
        <end position="34"/>
    </location>
</feature>
<evidence type="ECO:0008006" key="4">
    <source>
        <dbReference type="Google" id="ProtNLM"/>
    </source>
</evidence>
<dbReference type="EMBL" id="FZNN01000017">
    <property type="protein sequence ID" value="SNR71309.1"/>
    <property type="molecule type" value="Genomic_DNA"/>
</dbReference>
<organism evidence="2 3">
    <name type="scientific">Puniceibacterium sediminis</name>
    <dbReference type="NCBI Taxonomy" id="1608407"/>
    <lineage>
        <taxon>Bacteria</taxon>
        <taxon>Pseudomonadati</taxon>
        <taxon>Pseudomonadota</taxon>
        <taxon>Alphaproteobacteria</taxon>
        <taxon>Rhodobacterales</taxon>
        <taxon>Paracoccaceae</taxon>
        <taxon>Puniceibacterium</taxon>
    </lineage>
</organism>
<dbReference type="Pfam" id="PF13770">
    <property type="entry name" value="DUF4169"/>
    <property type="match status" value="1"/>
</dbReference>
<feature type="compositionally biased region" description="Basic and acidic residues" evidence="1">
    <location>
        <begin position="15"/>
        <end position="24"/>
    </location>
</feature>